<dbReference type="RefSeq" id="WP_174513792.1">
    <property type="nucleotide sequence ID" value="NZ_CABFMQ020000131.1"/>
</dbReference>
<gene>
    <name evidence="2" type="ORF">MPC4_70017</name>
</gene>
<keyword evidence="3" id="KW-1185">Reference proteome</keyword>
<accession>A0A8B6MAX3</accession>
<proteinExistence type="predicted"/>
<evidence type="ECO:0000313" key="2">
    <source>
        <dbReference type="EMBL" id="VTZ52130.1"/>
    </source>
</evidence>
<reference evidence="2 3" key="1">
    <citation type="submission" date="2019-05" db="EMBL/GenBank/DDBJ databases">
        <authorList>
            <person name="Farhan Ul Haque M."/>
        </authorList>
    </citation>
    <scope>NUCLEOTIDE SEQUENCE [LARGE SCALE GENOMIC DNA]</scope>
    <source>
        <strain evidence="2">2</strain>
    </source>
</reference>
<evidence type="ECO:0000313" key="3">
    <source>
        <dbReference type="Proteomes" id="UP000485880"/>
    </source>
</evidence>
<evidence type="ECO:0000256" key="1">
    <source>
        <dbReference type="SAM" id="SignalP"/>
    </source>
</evidence>
<dbReference type="Proteomes" id="UP000485880">
    <property type="component" value="Unassembled WGS sequence"/>
</dbReference>
<dbReference type="EMBL" id="CABFMQ020000131">
    <property type="protein sequence ID" value="VTZ52130.1"/>
    <property type="molecule type" value="Genomic_DNA"/>
</dbReference>
<protein>
    <submittedName>
        <fullName evidence="2">Uncharacterized protein</fullName>
    </submittedName>
</protein>
<dbReference type="AlphaFoldDB" id="A0A8B6MAX3"/>
<feature type="signal peptide" evidence="1">
    <location>
        <begin position="1"/>
        <end position="22"/>
    </location>
</feature>
<sequence>MRGLPGVVAIALATLLPSLAQAQTPPDVLIAGQTREAIGAVGFGARCYLNRGFSTFQRNGSSLKAVISFAEIVDQSSFDLGGQATMTFASPTSGNIHFKQTPTLPANVKDPPFSNYSETYNATAKQLVVQFSITFPDCTLPIYAVYDGA</sequence>
<name>A0A8B6MAX3_METTU</name>
<comment type="caution">
    <text evidence="2">The sequence shown here is derived from an EMBL/GenBank/DDBJ whole genome shotgun (WGS) entry which is preliminary data.</text>
</comment>
<feature type="chain" id="PRO_5032335647" evidence="1">
    <location>
        <begin position="23"/>
        <end position="149"/>
    </location>
</feature>
<keyword evidence="1" id="KW-0732">Signal</keyword>
<organism evidence="2 3">
    <name type="scientific">Methylocella tundrae</name>
    <dbReference type="NCBI Taxonomy" id="227605"/>
    <lineage>
        <taxon>Bacteria</taxon>
        <taxon>Pseudomonadati</taxon>
        <taxon>Pseudomonadota</taxon>
        <taxon>Alphaproteobacteria</taxon>
        <taxon>Hyphomicrobiales</taxon>
        <taxon>Beijerinckiaceae</taxon>
        <taxon>Methylocella</taxon>
    </lineage>
</organism>